<dbReference type="EMBL" id="AFBM01000006">
    <property type="protein sequence ID" value="EGF54195.1"/>
    <property type="molecule type" value="Genomic_DNA"/>
</dbReference>
<sequence length="119" mass="13363">MYILYICEYTKYYIMATAVLEKKRKNIDLPADVLQKLSVLAASQGKSLKAFIEHLLVAKANSISVEVSENPSPTSDPFFEDPDNRAEIEKRVKAHKAGEAKGAVTLRSTEEIEKFMNNL</sequence>
<accession>A0ABP2KXA6</accession>
<evidence type="ECO:0000313" key="2">
    <source>
        <dbReference type="Proteomes" id="UP000010321"/>
    </source>
</evidence>
<name>A0ABP2KXA6_9BACE</name>
<protein>
    <submittedName>
        <fullName evidence="1">Conserved domain protein</fullName>
    </submittedName>
</protein>
<dbReference type="Proteomes" id="UP000010321">
    <property type="component" value="Unassembled WGS sequence"/>
</dbReference>
<proteinExistence type="predicted"/>
<gene>
    <name evidence="1" type="ORF">HMPREF9445_00542</name>
</gene>
<comment type="caution">
    <text evidence="1">The sequence shown here is derived from an EMBL/GenBank/DDBJ whole genome shotgun (WGS) entry which is preliminary data.</text>
</comment>
<keyword evidence="2" id="KW-1185">Reference proteome</keyword>
<organism evidence="1 2">
    <name type="scientific">Bacteroides clarus YIT 12056</name>
    <dbReference type="NCBI Taxonomy" id="762984"/>
    <lineage>
        <taxon>Bacteria</taxon>
        <taxon>Pseudomonadati</taxon>
        <taxon>Bacteroidota</taxon>
        <taxon>Bacteroidia</taxon>
        <taxon>Bacteroidales</taxon>
        <taxon>Bacteroidaceae</taxon>
        <taxon>Bacteroides</taxon>
    </lineage>
</organism>
<reference evidence="1 2" key="1">
    <citation type="submission" date="2011-02" db="EMBL/GenBank/DDBJ databases">
        <authorList>
            <person name="Weinstock G."/>
            <person name="Sodergren E."/>
            <person name="Clifton S."/>
            <person name="Fulton L."/>
            <person name="Fulton B."/>
            <person name="Courtney L."/>
            <person name="Fronick C."/>
            <person name="Harrison M."/>
            <person name="Strong C."/>
            <person name="Farmer C."/>
            <person name="Delahaunty K."/>
            <person name="Markovic C."/>
            <person name="Hall O."/>
            <person name="Minx P."/>
            <person name="Tomlinson C."/>
            <person name="Mitreva M."/>
            <person name="Hou S."/>
            <person name="Chen J."/>
            <person name="Wollam A."/>
            <person name="Pepin K.H."/>
            <person name="Johnson M."/>
            <person name="Bhonagiri V."/>
            <person name="Zhang X."/>
            <person name="Suruliraj S."/>
            <person name="Warren W."/>
            <person name="Chinwalla A."/>
            <person name="Mardis E.R."/>
            <person name="Wilson R.K."/>
        </authorList>
    </citation>
    <scope>NUCLEOTIDE SEQUENCE [LARGE SCALE GENOMIC DNA]</scope>
    <source>
        <strain evidence="1 2">YIT 12056</strain>
    </source>
</reference>
<evidence type="ECO:0000313" key="1">
    <source>
        <dbReference type="EMBL" id="EGF54195.1"/>
    </source>
</evidence>